<dbReference type="KEGG" id="plm:Plim_3904"/>
<dbReference type="HOGENOM" id="CLU_3010348_0_0_0"/>
<proteinExistence type="predicted"/>
<accession>D5SX93</accession>
<dbReference type="Proteomes" id="UP000002220">
    <property type="component" value="Chromosome"/>
</dbReference>
<sequence length="56" mass="6111">MRTASCCRAFAQQPSYKLAGRPLVEDDSPLAGCEDRLARYQLKTGCKHGTHNVTAS</sequence>
<dbReference type="STRING" id="521674.Plim_3904"/>
<name>D5SX93_PLAL2</name>
<organism evidence="1 2">
    <name type="scientific">Planctopirus limnophila (strain ATCC 43296 / DSM 3776 / IFAM 1008 / Mu 290)</name>
    <name type="common">Planctomyces limnophilus</name>
    <dbReference type="NCBI Taxonomy" id="521674"/>
    <lineage>
        <taxon>Bacteria</taxon>
        <taxon>Pseudomonadati</taxon>
        <taxon>Planctomycetota</taxon>
        <taxon>Planctomycetia</taxon>
        <taxon>Planctomycetales</taxon>
        <taxon>Planctomycetaceae</taxon>
        <taxon>Planctopirus</taxon>
    </lineage>
</organism>
<gene>
    <name evidence="1" type="ordered locus">Plim_3904</name>
</gene>
<evidence type="ECO:0000313" key="2">
    <source>
        <dbReference type="Proteomes" id="UP000002220"/>
    </source>
</evidence>
<dbReference type="AlphaFoldDB" id="D5SX93"/>
<evidence type="ECO:0000313" key="1">
    <source>
        <dbReference type="EMBL" id="ADG69715.1"/>
    </source>
</evidence>
<keyword evidence="2" id="KW-1185">Reference proteome</keyword>
<dbReference type="EMBL" id="CP001744">
    <property type="protein sequence ID" value="ADG69715.1"/>
    <property type="molecule type" value="Genomic_DNA"/>
</dbReference>
<reference evidence="1 2" key="1">
    <citation type="journal article" date="2010" name="Stand. Genomic Sci.">
        <title>Complete genome sequence of Planctomyces limnophilus type strain (Mu 290).</title>
        <authorList>
            <person name="Labutti K."/>
            <person name="Sikorski J."/>
            <person name="Schneider S."/>
            <person name="Nolan M."/>
            <person name="Lucas S."/>
            <person name="Glavina Del Rio T."/>
            <person name="Tice H."/>
            <person name="Cheng J.F."/>
            <person name="Goodwin L."/>
            <person name="Pitluck S."/>
            <person name="Liolios K."/>
            <person name="Ivanova N."/>
            <person name="Mavromatis K."/>
            <person name="Mikhailova N."/>
            <person name="Pati A."/>
            <person name="Chen A."/>
            <person name="Palaniappan K."/>
            <person name="Land M."/>
            <person name="Hauser L."/>
            <person name="Chang Y.J."/>
            <person name="Jeffries C.D."/>
            <person name="Tindall B.J."/>
            <person name="Rohde M."/>
            <person name="Goker M."/>
            <person name="Woyke T."/>
            <person name="Bristow J."/>
            <person name="Eisen J.A."/>
            <person name="Markowitz V."/>
            <person name="Hugenholtz P."/>
            <person name="Kyrpides N.C."/>
            <person name="Klenk H.P."/>
            <person name="Lapidus A."/>
        </authorList>
    </citation>
    <scope>NUCLEOTIDE SEQUENCE [LARGE SCALE GENOMIC DNA]</scope>
    <source>
        <strain evidence="2">ATCC 43296 / DSM 3776 / IFAM 1008 / 290</strain>
    </source>
</reference>
<protein>
    <submittedName>
        <fullName evidence="1">Uncharacterized protein</fullName>
    </submittedName>
</protein>